<evidence type="ECO:0000313" key="2">
    <source>
        <dbReference type="Proteomes" id="UP000566995"/>
    </source>
</evidence>
<comment type="caution">
    <text evidence="1">The sequence shown here is derived from an EMBL/GenBank/DDBJ whole genome shotgun (WGS) entry which is preliminary data.</text>
</comment>
<evidence type="ECO:0000313" key="1">
    <source>
        <dbReference type="EMBL" id="MBB4863337.1"/>
    </source>
</evidence>
<dbReference type="EMBL" id="JACHLI010000006">
    <property type="protein sequence ID" value="MBB4863337.1"/>
    <property type="molecule type" value="Genomic_DNA"/>
</dbReference>
<organism evidence="1 2">
    <name type="scientific">Pseudomonas nitroreducens</name>
    <dbReference type="NCBI Taxonomy" id="46680"/>
    <lineage>
        <taxon>Bacteria</taxon>
        <taxon>Pseudomonadati</taxon>
        <taxon>Pseudomonadota</taxon>
        <taxon>Gammaproteobacteria</taxon>
        <taxon>Pseudomonadales</taxon>
        <taxon>Pseudomonadaceae</taxon>
        <taxon>Pseudomonas</taxon>
    </lineage>
</organism>
<reference evidence="1 2" key="1">
    <citation type="submission" date="2020-08" db="EMBL/GenBank/DDBJ databases">
        <title>Functional genomics of gut bacteria from endangered species of beetles.</title>
        <authorList>
            <person name="Carlos-Shanley C."/>
        </authorList>
    </citation>
    <scope>NUCLEOTIDE SEQUENCE [LARGE SCALE GENOMIC DNA]</scope>
    <source>
        <strain evidence="1 2">S00179</strain>
    </source>
</reference>
<proteinExistence type="predicted"/>
<evidence type="ECO:0008006" key="3">
    <source>
        <dbReference type="Google" id="ProtNLM"/>
    </source>
</evidence>
<gene>
    <name evidence="1" type="ORF">HNP46_002184</name>
</gene>
<name>A0A7W7KIC9_PSENT</name>
<dbReference type="AlphaFoldDB" id="A0A7W7KIC9"/>
<accession>A0A7W7KIC9</accession>
<protein>
    <recommendedName>
        <fullName evidence="3">HK97 gp10 family phage protein</fullName>
    </recommendedName>
</protein>
<dbReference type="Proteomes" id="UP000566995">
    <property type="component" value="Unassembled WGS sequence"/>
</dbReference>
<dbReference type="RefSeq" id="WP_184588622.1">
    <property type="nucleotide sequence ID" value="NZ_JACHLI010000006.1"/>
</dbReference>
<sequence>MSVVDVSVHANVKEISKKLSRLAHQQLGFATAQALTALAKEVQADETRNIATTFKNPKSFTKNSVGVQGARKDTLTAKVYVKPIAARYLLPYEEGGAHALPGNSRAILNPKNVRLDANGQLPRRLLARLKARPDVYIGPMKTKGGVVNGVWQRLPAKKGKAARLKLLLRFGDALPVKKQLHYRSRAEALVARRFNAVFGAAMAKAMATAR</sequence>